<reference evidence="1 2" key="1">
    <citation type="journal article" date="2019" name="Sci. Rep.">
        <title>Orb-weaving spider Araneus ventricosus genome elucidates the spidroin gene catalogue.</title>
        <authorList>
            <person name="Kono N."/>
            <person name="Nakamura H."/>
            <person name="Ohtoshi R."/>
            <person name="Moran D.A.P."/>
            <person name="Shinohara A."/>
            <person name="Yoshida Y."/>
            <person name="Fujiwara M."/>
            <person name="Mori M."/>
            <person name="Tomita M."/>
            <person name="Arakawa K."/>
        </authorList>
    </citation>
    <scope>NUCLEOTIDE SEQUENCE [LARGE SCALE GENOMIC DNA]</scope>
</reference>
<protein>
    <submittedName>
        <fullName evidence="1">Uncharacterized protein</fullName>
    </submittedName>
</protein>
<evidence type="ECO:0000313" key="1">
    <source>
        <dbReference type="EMBL" id="GBM40923.1"/>
    </source>
</evidence>
<gene>
    <name evidence="1" type="ORF">AVEN_161570_1</name>
</gene>
<dbReference type="Proteomes" id="UP000499080">
    <property type="component" value="Unassembled WGS sequence"/>
</dbReference>
<evidence type="ECO:0000313" key="2">
    <source>
        <dbReference type="Proteomes" id="UP000499080"/>
    </source>
</evidence>
<dbReference type="EMBL" id="BGPR01000948">
    <property type="protein sequence ID" value="GBM40923.1"/>
    <property type="molecule type" value="Genomic_DNA"/>
</dbReference>
<organism evidence="1 2">
    <name type="scientific">Araneus ventricosus</name>
    <name type="common">Orbweaver spider</name>
    <name type="synonym">Epeira ventricosa</name>
    <dbReference type="NCBI Taxonomy" id="182803"/>
    <lineage>
        <taxon>Eukaryota</taxon>
        <taxon>Metazoa</taxon>
        <taxon>Ecdysozoa</taxon>
        <taxon>Arthropoda</taxon>
        <taxon>Chelicerata</taxon>
        <taxon>Arachnida</taxon>
        <taxon>Araneae</taxon>
        <taxon>Araneomorphae</taxon>
        <taxon>Entelegynae</taxon>
        <taxon>Araneoidea</taxon>
        <taxon>Araneidae</taxon>
        <taxon>Araneus</taxon>
    </lineage>
</organism>
<accession>A0A4Y2FIK8</accession>
<proteinExistence type="predicted"/>
<name>A0A4Y2FIK8_ARAVE</name>
<sequence>MTKAPEPGTSNISNEERCITPKLVAALDRCELSMRDSVFILEATIDALGCNIDEFSGKSMSPKHLAERAACCELAPGGKSCSYATVYVADFQWNRVPSLSFANSNLQNTFEIQVLNCVLKDTERVSFSSILNYHHKNCSLSIWKSSKIAIHCIFQCIRPLAVFRTGVGGARLVPQNLFDLHPIAKPITNLN</sequence>
<keyword evidence="2" id="KW-1185">Reference proteome</keyword>
<comment type="caution">
    <text evidence="1">The sequence shown here is derived from an EMBL/GenBank/DDBJ whole genome shotgun (WGS) entry which is preliminary data.</text>
</comment>
<dbReference type="AlphaFoldDB" id="A0A4Y2FIK8"/>